<comment type="similarity">
    <text evidence="7">Belongs to the nucleoporin Nup84/Nup107 family.</text>
</comment>
<dbReference type="GO" id="GO:0031080">
    <property type="term" value="C:nuclear pore outer ring"/>
    <property type="evidence" value="ECO:0007669"/>
    <property type="project" value="TreeGrafter"/>
</dbReference>
<proteinExistence type="inferred from homology"/>
<comment type="caution">
    <text evidence="9">The sequence shown here is derived from an EMBL/GenBank/DDBJ whole genome shotgun (WGS) entry which is preliminary data.</text>
</comment>
<dbReference type="Gene3D" id="1.20.190.50">
    <property type="match status" value="1"/>
</dbReference>
<keyword evidence="4 7" id="KW-0811">Translocation</keyword>
<evidence type="ECO:0000256" key="6">
    <source>
        <dbReference type="ARBA" id="ARBA00023242"/>
    </source>
</evidence>
<dbReference type="GO" id="GO:0006606">
    <property type="term" value="P:protein import into nucleus"/>
    <property type="evidence" value="ECO:0007669"/>
    <property type="project" value="TreeGrafter"/>
</dbReference>
<dbReference type="GO" id="GO:0000973">
    <property type="term" value="P:post-transcriptional tethering of RNA polymerase II gene DNA at nuclear periphery"/>
    <property type="evidence" value="ECO:0007669"/>
    <property type="project" value="TreeGrafter"/>
</dbReference>
<evidence type="ECO:0000256" key="5">
    <source>
        <dbReference type="ARBA" id="ARBA00023132"/>
    </source>
</evidence>
<evidence type="ECO:0000256" key="8">
    <source>
        <dbReference type="SAM" id="MobiDB-lite"/>
    </source>
</evidence>
<dbReference type="PANTHER" id="PTHR13003">
    <property type="entry name" value="NUP107-RELATED"/>
    <property type="match status" value="1"/>
</dbReference>
<evidence type="ECO:0000256" key="2">
    <source>
        <dbReference type="ARBA" id="ARBA00022816"/>
    </source>
</evidence>
<reference evidence="9" key="1">
    <citation type="submission" date="2021-06" db="EMBL/GenBank/DDBJ databases">
        <authorList>
            <person name="Kallberg Y."/>
            <person name="Tangrot J."/>
            <person name="Rosling A."/>
        </authorList>
    </citation>
    <scope>NUCLEOTIDE SEQUENCE</scope>
    <source>
        <strain evidence="9">FL130A</strain>
    </source>
</reference>
<dbReference type="GO" id="GO:0006406">
    <property type="term" value="P:mRNA export from nucleus"/>
    <property type="evidence" value="ECO:0007669"/>
    <property type="project" value="TreeGrafter"/>
</dbReference>
<keyword evidence="10" id="KW-1185">Reference proteome</keyword>
<keyword evidence="3" id="KW-0653">Protein transport</keyword>
<keyword evidence="5 7" id="KW-0906">Nuclear pore complex</keyword>
<dbReference type="Gene3D" id="1.10.3450.20">
    <property type="match status" value="1"/>
</dbReference>
<comment type="function">
    <text evidence="7">Functions as a component of the nuclear pore complex (NPC).</text>
</comment>
<dbReference type="EMBL" id="CAJVPS010000686">
    <property type="protein sequence ID" value="CAG8503342.1"/>
    <property type="molecule type" value="Genomic_DNA"/>
</dbReference>
<gene>
    <name evidence="9" type="ORF">ALEPTO_LOCUS3598</name>
</gene>
<dbReference type="AlphaFoldDB" id="A0A9N8ZQ24"/>
<keyword evidence="7" id="KW-0472">Membrane</keyword>
<dbReference type="GO" id="GO:0031965">
    <property type="term" value="C:nuclear membrane"/>
    <property type="evidence" value="ECO:0007669"/>
    <property type="project" value="UniProtKB-SubCell"/>
</dbReference>
<comment type="subcellular location">
    <subcellularLocation>
        <location evidence="7">Nucleus</location>
        <location evidence="7">Nuclear pore complex</location>
    </subcellularLocation>
    <subcellularLocation>
        <location evidence="7">Nucleus membrane</location>
    </subcellularLocation>
</comment>
<dbReference type="OrthoDB" id="3098at2759"/>
<keyword evidence="1 7" id="KW-0813">Transport</keyword>
<name>A0A9N8ZQ24_9GLOM</name>
<dbReference type="PANTHER" id="PTHR13003:SF2">
    <property type="entry name" value="NUCLEAR PORE COMPLEX PROTEIN NUP107"/>
    <property type="match status" value="1"/>
</dbReference>
<dbReference type="Pfam" id="PF04121">
    <property type="entry name" value="Nup84_Nup100"/>
    <property type="match status" value="1"/>
</dbReference>
<evidence type="ECO:0000256" key="7">
    <source>
        <dbReference type="RuleBase" id="RU365072"/>
    </source>
</evidence>
<evidence type="ECO:0000256" key="1">
    <source>
        <dbReference type="ARBA" id="ARBA00022448"/>
    </source>
</evidence>
<dbReference type="InterPro" id="IPR007252">
    <property type="entry name" value="Nup84/Nup107"/>
</dbReference>
<sequence length="762" mass="89535">MSYLSPHQNSLLNTPSRASDTQTFYTPQKDGIYGTLYNSPLIAEQETDVFSSFAEVFQNETASLTAEKYAETCNNLYETYTNAIYGGGSRIEENLPRFRELFEAERNTWMILYRMQLPLSGVDSFARYGEYLDLRQHIVQRWLQETAPPFASVETVPEYWPHTLKYLERHDTKTSSDQIVTELDPDAPHRQSRHLVQNDEQHERELNRSIFEYLRRGQIRKAYDICINNGQSWRAASLAGWGVFCVFPDEDQVEQPRGNLARNLWEATCYQIDSYERAVYAVLCGDSKNIIPVCTTWEDFLWAYYIELVNRKEKKHLRWFPSEAPAVEEELQIKRETVDLNIPQVFERAEGHLEMRYPNSRNDIIHAIYHTVQKYTILDQYGKILPHISAQISQLQNLDISEDLSVEILRFATHLLIYLCEIFFYTQRPEYDSIIEQYVDLLIAYKKHDYLLLYLKKLPNERTIHLYAKFLKGLGIISKEQRKKYIDKVDVFALNRENVIQTTVKMIFEEAIQKEPVSPPISNVKLSSVNAKIDPFDECQISTLEWFSFLPMRKELMLNALIQLNDLSKRLLVSGKLNGMKKIIEFLVDFTTINYLLYSSDGKEPAVYEFLSYECIVKFFINYEDWEASWRRRSLISEVSAIEDWKDDFHTKTLKVKDSFQNLLSTTIAQKLDENDQLYHIYSRLRCIYFPEIIFLYHKVLFDTHRIVEGNLKESLHLADIVAFDDHQLYKELKQTNKLASFLKLIRKSSCELLKITGNVIE</sequence>
<evidence type="ECO:0000313" key="10">
    <source>
        <dbReference type="Proteomes" id="UP000789508"/>
    </source>
</evidence>
<evidence type="ECO:0000256" key="3">
    <source>
        <dbReference type="ARBA" id="ARBA00022927"/>
    </source>
</evidence>
<evidence type="ECO:0000256" key="4">
    <source>
        <dbReference type="ARBA" id="ARBA00023010"/>
    </source>
</evidence>
<feature type="region of interest" description="Disordered" evidence="8">
    <location>
        <begin position="1"/>
        <end position="24"/>
    </location>
</feature>
<keyword evidence="6 7" id="KW-0539">Nucleus</keyword>
<keyword evidence="2" id="KW-0509">mRNA transport</keyword>
<organism evidence="9 10">
    <name type="scientific">Ambispora leptoticha</name>
    <dbReference type="NCBI Taxonomy" id="144679"/>
    <lineage>
        <taxon>Eukaryota</taxon>
        <taxon>Fungi</taxon>
        <taxon>Fungi incertae sedis</taxon>
        <taxon>Mucoromycota</taxon>
        <taxon>Glomeromycotina</taxon>
        <taxon>Glomeromycetes</taxon>
        <taxon>Archaeosporales</taxon>
        <taxon>Ambisporaceae</taxon>
        <taxon>Ambispora</taxon>
    </lineage>
</organism>
<accession>A0A9N8ZQ24</accession>
<protein>
    <recommendedName>
        <fullName evidence="7">Nuclear pore complex protein</fullName>
    </recommendedName>
</protein>
<comment type="subunit">
    <text evidence="7">Part of the nuclear pore complex (NPC).</text>
</comment>
<dbReference type="GO" id="GO:0017056">
    <property type="term" value="F:structural constituent of nuclear pore"/>
    <property type="evidence" value="ECO:0007669"/>
    <property type="project" value="UniProtKB-UniRule"/>
</dbReference>
<dbReference type="Proteomes" id="UP000789508">
    <property type="component" value="Unassembled WGS sequence"/>
</dbReference>
<evidence type="ECO:0000313" key="9">
    <source>
        <dbReference type="EMBL" id="CAG8503342.1"/>
    </source>
</evidence>